<evidence type="ECO:0008006" key="4">
    <source>
        <dbReference type="Google" id="ProtNLM"/>
    </source>
</evidence>
<evidence type="ECO:0000313" key="3">
    <source>
        <dbReference type="Proteomes" id="UP000183810"/>
    </source>
</evidence>
<sequence length="215" mass="20525">MDSSRFFARTALATAGCAVAAASFGIGPAAAQASTTVTPAGAAVQATNQGVVKAVAGGVTITCNTSTATGAVPAAPGNTNPSGPVTVPISAPTFTGCSTSMWGVSATVTTSGNWSITGQNGSPIAGTINVPTGGMVIQTSGFASCKVVVAPTAPAALAGTWTNGTPSTVQATNSPAPIKVTGSFGCPTSATTGSVTGTYQVTNTTTPSVPITVGP</sequence>
<protein>
    <recommendedName>
        <fullName evidence="4">Ig-like domain-containing protein</fullName>
    </recommendedName>
</protein>
<proteinExistence type="predicted"/>
<name>A0A1J0VL67_9NOCA</name>
<dbReference type="Proteomes" id="UP000183810">
    <property type="component" value="Chromosome"/>
</dbReference>
<keyword evidence="1" id="KW-0732">Signal</keyword>
<organism evidence="2 3">
    <name type="scientific">Nocardia mangyaensis</name>
    <dbReference type="NCBI Taxonomy" id="2213200"/>
    <lineage>
        <taxon>Bacteria</taxon>
        <taxon>Bacillati</taxon>
        <taxon>Actinomycetota</taxon>
        <taxon>Actinomycetes</taxon>
        <taxon>Mycobacteriales</taxon>
        <taxon>Nocardiaceae</taxon>
        <taxon>Nocardia</taxon>
    </lineage>
</organism>
<dbReference type="OrthoDB" id="3372193at2"/>
<keyword evidence="3" id="KW-1185">Reference proteome</keyword>
<reference evidence="2" key="1">
    <citation type="submission" date="2016-11" db="EMBL/GenBank/DDBJ databases">
        <authorList>
            <person name="Jaros S."/>
            <person name="Januszkiewicz K."/>
            <person name="Wedrychowicz H."/>
        </authorList>
    </citation>
    <scope>NUCLEOTIDE SEQUENCE [LARGE SCALE GENOMIC DNA]</scope>
    <source>
        <strain evidence="2">Y48</strain>
    </source>
</reference>
<evidence type="ECO:0000313" key="2">
    <source>
        <dbReference type="EMBL" id="APE32758.1"/>
    </source>
</evidence>
<accession>A0A1J0VL67</accession>
<dbReference type="AlphaFoldDB" id="A0A1J0VL67"/>
<feature type="signal peptide" evidence="1">
    <location>
        <begin position="1"/>
        <end position="33"/>
    </location>
</feature>
<evidence type="ECO:0000256" key="1">
    <source>
        <dbReference type="SAM" id="SignalP"/>
    </source>
</evidence>
<dbReference type="EMBL" id="CP018082">
    <property type="protein sequence ID" value="APE32758.1"/>
    <property type="molecule type" value="Genomic_DNA"/>
</dbReference>
<dbReference type="RefSeq" id="WP_071925779.1">
    <property type="nucleotide sequence ID" value="NZ_CP018082.1"/>
</dbReference>
<gene>
    <name evidence="2" type="ORF">BOX37_00835</name>
</gene>
<dbReference type="KEGG" id="nsl:BOX37_00835"/>
<feature type="chain" id="PRO_5039582832" description="Ig-like domain-containing protein" evidence="1">
    <location>
        <begin position="34"/>
        <end position="215"/>
    </location>
</feature>